<evidence type="ECO:0000313" key="1">
    <source>
        <dbReference type="EMBL" id="KAJ8406368.1"/>
    </source>
</evidence>
<dbReference type="EMBL" id="JAINUG010000044">
    <property type="protein sequence ID" value="KAJ8406368.1"/>
    <property type="molecule type" value="Genomic_DNA"/>
</dbReference>
<gene>
    <name evidence="1" type="ORF">AAFF_G00305990</name>
</gene>
<keyword evidence="2" id="KW-1185">Reference proteome</keyword>
<sequence>MTIGKKPCSALCAARAALFVRKRMTHLGRKAGVLTQPRSPTLRRGRAFAQTSAGLKRLSRRTTERGLATFTPLGPEWITWRLFVTARCISVDGRGPASVNLLLAHSAETGSMRGTRGIGFHPLLK</sequence>
<comment type="caution">
    <text evidence="1">The sequence shown here is derived from an EMBL/GenBank/DDBJ whole genome shotgun (WGS) entry which is preliminary data.</text>
</comment>
<dbReference type="AlphaFoldDB" id="A0AAD7SQF4"/>
<protein>
    <submittedName>
        <fullName evidence="1">Uncharacterized protein</fullName>
    </submittedName>
</protein>
<dbReference type="Proteomes" id="UP001221898">
    <property type="component" value="Unassembled WGS sequence"/>
</dbReference>
<reference evidence="1" key="1">
    <citation type="journal article" date="2023" name="Science">
        <title>Genome structures resolve the early diversification of teleost fishes.</title>
        <authorList>
            <person name="Parey E."/>
            <person name="Louis A."/>
            <person name="Montfort J."/>
            <person name="Bouchez O."/>
            <person name="Roques C."/>
            <person name="Iampietro C."/>
            <person name="Lluch J."/>
            <person name="Castinel A."/>
            <person name="Donnadieu C."/>
            <person name="Desvignes T."/>
            <person name="Floi Bucao C."/>
            <person name="Jouanno E."/>
            <person name="Wen M."/>
            <person name="Mejri S."/>
            <person name="Dirks R."/>
            <person name="Jansen H."/>
            <person name="Henkel C."/>
            <person name="Chen W.J."/>
            <person name="Zahm M."/>
            <person name="Cabau C."/>
            <person name="Klopp C."/>
            <person name="Thompson A.W."/>
            <person name="Robinson-Rechavi M."/>
            <person name="Braasch I."/>
            <person name="Lecointre G."/>
            <person name="Bobe J."/>
            <person name="Postlethwait J.H."/>
            <person name="Berthelot C."/>
            <person name="Roest Crollius H."/>
            <person name="Guiguen Y."/>
        </authorList>
    </citation>
    <scope>NUCLEOTIDE SEQUENCE</scope>
    <source>
        <strain evidence="1">NC1722</strain>
    </source>
</reference>
<proteinExistence type="predicted"/>
<name>A0AAD7SQF4_9TELE</name>
<accession>A0AAD7SQF4</accession>
<evidence type="ECO:0000313" key="2">
    <source>
        <dbReference type="Proteomes" id="UP001221898"/>
    </source>
</evidence>
<organism evidence="1 2">
    <name type="scientific">Aldrovandia affinis</name>
    <dbReference type="NCBI Taxonomy" id="143900"/>
    <lineage>
        <taxon>Eukaryota</taxon>
        <taxon>Metazoa</taxon>
        <taxon>Chordata</taxon>
        <taxon>Craniata</taxon>
        <taxon>Vertebrata</taxon>
        <taxon>Euteleostomi</taxon>
        <taxon>Actinopterygii</taxon>
        <taxon>Neopterygii</taxon>
        <taxon>Teleostei</taxon>
        <taxon>Notacanthiformes</taxon>
        <taxon>Halosauridae</taxon>
        <taxon>Aldrovandia</taxon>
    </lineage>
</organism>